<reference evidence="2 3" key="1">
    <citation type="journal article" date="2019" name="Nat. Ecol. Evol.">
        <title>Megaphylogeny resolves global patterns of mushroom evolution.</title>
        <authorList>
            <person name="Varga T."/>
            <person name="Krizsan K."/>
            <person name="Foldi C."/>
            <person name="Dima B."/>
            <person name="Sanchez-Garcia M."/>
            <person name="Sanchez-Ramirez S."/>
            <person name="Szollosi G.J."/>
            <person name="Szarkandi J.G."/>
            <person name="Papp V."/>
            <person name="Albert L."/>
            <person name="Andreopoulos W."/>
            <person name="Angelini C."/>
            <person name="Antonin V."/>
            <person name="Barry K.W."/>
            <person name="Bougher N.L."/>
            <person name="Buchanan P."/>
            <person name="Buyck B."/>
            <person name="Bense V."/>
            <person name="Catcheside P."/>
            <person name="Chovatia M."/>
            <person name="Cooper J."/>
            <person name="Damon W."/>
            <person name="Desjardin D."/>
            <person name="Finy P."/>
            <person name="Geml J."/>
            <person name="Haridas S."/>
            <person name="Hughes K."/>
            <person name="Justo A."/>
            <person name="Karasinski D."/>
            <person name="Kautmanova I."/>
            <person name="Kiss B."/>
            <person name="Kocsube S."/>
            <person name="Kotiranta H."/>
            <person name="LaButti K.M."/>
            <person name="Lechner B.E."/>
            <person name="Liimatainen K."/>
            <person name="Lipzen A."/>
            <person name="Lukacs Z."/>
            <person name="Mihaltcheva S."/>
            <person name="Morgado L.N."/>
            <person name="Niskanen T."/>
            <person name="Noordeloos M.E."/>
            <person name="Ohm R.A."/>
            <person name="Ortiz-Santana B."/>
            <person name="Ovrebo C."/>
            <person name="Racz N."/>
            <person name="Riley R."/>
            <person name="Savchenko A."/>
            <person name="Shiryaev A."/>
            <person name="Soop K."/>
            <person name="Spirin V."/>
            <person name="Szebenyi C."/>
            <person name="Tomsovsky M."/>
            <person name="Tulloss R.E."/>
            <person name="Uehling J."/>
            <person name="Grigoriev I.V."/>
            <person name="Vagvolgyi C."/>
            <person name="Papp T."/>
            <person name="Martin F.M."/>
            <person name="Miettinen O."/>
            <person name="Hibbett D.S."/>
            <person name="Nagy L.G."/>
        </authorList>
    </citation>
    <scope>NUCLEOTIDE SEQUENCE [LARGE SCALE GENOMIC DNA]</scope>
    <source>
        <strain evidence="2 3">FP101781</strain>
    </source>
</reference>
<evidence type="ECO:0000256" key="1">
    <source>
        <dbReference type="SAM" id="MobiDB-lite"/>
    </source>
</evidence>
<dbReference type="Proteomes" id="UP000298030">
    <property type="component" value="Unassembled WGS sequence"/>
</dbReference>
<evidence type="ECO:0000313" key="3">
    <source>
        <dbReference type="Proteomes" id="UP000298030"/>
    </source>
</evidence>
<protein>
    <submittedName>
        <fullName evidence="2">Uncharacterized protein</fullName>
    </submittedName>
</protein>
<organism evidence="2 3">
    <name type="scientific">Coprinellus micaceus</name>
    <name type="common">Glistening ink-cap mushroom</name>
    <name type="synonym">Coprinus micaceus</name>
    <dbReference type="NCBI Taxonomy" id="71717"/>
    <lineage>
        <taxon>Eukaryota</taxon>
        <taxon>Fungi</taxon>
        <taxon>Dikarya</taxon>
        <taxon>Basidiomycota</taxon>
        <taxon>Agaricomycotina</taxon>
        <taxon>Agaricomycetes</taxon>
        <taxon>Agaricomycetidae</taxon>
        <taxon>Agaricales</taxon>
        <taxon>Agaricineae</taxon>
        <taxon>Psathyrellaceae</taxon>
        <taxon>Coprinellus</taxon>
    </lineage>
</organism>
<evidence type="ECO:0000313" key="2">
    <source>
        <dbReference type="EMBL" id="TEB40232.1"/>
    </source>
</evidence>
<dbReference type="EMBL" id="QPFP01000001">
    <property type="protein sequence ID" value="TEB40232.1"/>
    <property type="molecule type" value="Genomic_DNA"/>
</dbReference>
<accession>A0A4Y7U361</accession>
<dbReference type="AlphaFoldDB" id="A0A4Y7U361"/>
<gene>
    <name evidence="2" type="ORF">FA13DRAFT_1724454</name>
</gene>
<proteinExistence type="predicted"/>
<feature type="non-terminal residue" evidence="2">
    <location>
        <position position="1"/>
    </location>
</feature>
<sequence>MATAFACTLRQQDIKPDAFQAHTSSPGSPRPLQPARFVGTSGKPPLNRRTAVEA</sequence>
<name>A0A4Y7U361_COPMI</name>
<comment type="caution">
    <text evidence="2">The sequence shown here is derived from an EMBL/GenBank/DDBJ whole genome shotgun (WGS) entry which is preliminary data.</text>
</comment>
<keyword evidence="3" id="KW-1185">Reference proteome</keyword>
<feature type="region of interest" description="Disordered" evidence="1">
    <location>
        <begin position="16"/>
        <end position="54"/>
    </location>
</feature>